<comment type="subcellular location">
    <subcellularLocation>
        <location evidence="1">Nucleus</location>
        <location evidence="1">Nucleolus</location>
    </subcellularLocation>
</comment>
<dbReference type="InterPro" id="IPR019310">
    <property type="entry name" value="Efg1"/>
</dbReference>
<accession>A0A6P8JB10</accession>
<evidence type="ECO:0000256" key="5">
    <source>
        <dbReference type="ARBA" id="ARBA00022552"/>
    </source>
</evidence>
<evidence type="ECO:0000313" key="9">
    <source>
        <dbReference type="Proteomes" id="UP000515163"/>
    </source>
</evidence>
<dbReference type="InParanoid" id="A0A6P8JB10"/>
<dbReference type="PANTHER" id="PTHR33911">
    <property type="entry name" value="RRNA-PROCESSING PROTEIN EFG1"/>
    <property type="match status" value="1"/>
</dbReference>
<dbReference type="Pfam" id="PF10153">
    <property type="entry name" value="Efg1"/>
    <property type="match status" value="1"/>
</dbReference>
<gene>
    <name evidence="10" type="primary">LOC116308579</name>
</gene>
<dbReference type="InterPro" id="IPR050786">
    <property type="entry name" value="EFG1_rRNA-proc"/>
</dbReference>
<evidence type="ECO:0000256" key="8">
    <source>
        <dbReference type="SAM" id="MobiDB-lite"/>
    </source>
</evidence>
<dbReference type="PANTHER" id="PTHR33911:SF1">
    <property type="entry name" value="RRNA-PROCESSING PROTEIN EFG1"/>
    <property type="match status" value="1"/>
</dbReference>
<feature type="region of interest" description="Disordered" evidence="8">
    <location>
        <begin position="255"/>
        <end position="295"/>
    </location>
</feature>
<dbReference type="GO" id="GO:0005730">
    <property type="term" value="C:nucleolus"/>
    <property type="evidence" value="ECO:0007669"/>
    <property type="project" value="UniProtKB-SubCell"/>
</dbReference>
<keyword evidence="9" id="KW-1185">Reference proteome</keyword>
<dbReference type="OrthoDB" id="47732at2759"/>
<evidence type="ECO:0000256" key="1">
    <source>
        <dbReference type="ARBA" id="ARBA00004604"/>
    </source>
</evidence>
<evidence type="ECO:0000313" key="10">
    <source>
        <dbReference type="RefSeq" id="XP_031574903.1"/>
    </source>
</evidence>
<dbReference type="GO" id="GO:0000462">
    <property type="term" value="P:maturation of SSU-rRNA from tricistronic rRNA transcript (SSU-rRNA, 5.8S rRNA, LSU-rRNA)"/>
    <property type="evidence" value="ECO:0007669"/>
    <property type="project" value="TreeGrafter"/>
</dbReference>
<organism evidence="9 10">
    <name type="scientific">Actinia tenebrosa</name>
    <name type="common">Australian red waratah sea anemone</name>
    <dbReference type="NCBI Taxonomy" id="6105"/>
    <lineage>
        <taxon>Eukaryota</taxon>
        <taxon>Metazoa</taxon>
        <taxon>Cnidaria</taxon>
        <taxon>Anthozoa</taxon>
        <taxon>Hexacorallia</taxon>
        <taxon>Actiniaria</taxon>
        <taxon>Actiniidae</taxon>
        <taxon>Actinia</taxon>
    </lineage>
</organism>
<protein>
    <recommendedName>
        <fullName evidence="3">rRNA-processing protein EFG1</fullName>
    </recommendedName>
    <alternativeName>
        <fullName evidence="4">rRNA-processing protein efg1</fullName>
    </alternativeName>
</protein>
<evidence type="ECO:0000256" key="3">
    <source>
        <dbReference type="ARBA" id="ARBA00018689"/>
    </source>
</evidence>
<keyword evidence="7" id="KW-0539">Nucleus</keyword>
<dbReference type="RefSeq" id="XP_031574903.1">
    <property type="nucleotide sequence ID" value="XM_031719043.1"/>
</dbReference>
<dbReference type="KEGG" id="aten:116308579"/>
<evidence type="ECO:0000256" key="6">
    <source>
        <dbReference type="ARBA" id="ARBA00023054"/>
    </source>
</evidence>
<feature type="region of interest" description="Disordered" evidence="8">
    <location>
        <begin position="1"/>
        <end position="35"/>
    </location>
</feature>
<sequence length="295" mass="34187">MAPTQHFRQKSRATPEAESQRKANKRKKSLKEKIRGVQRLLRQKNLPATVRVAQERMLTMLQENFKESAKKQQEMKMAKKYKMVKFFEKRKLSRMYKSCLNELTVCTDEQREELNSNLQLLKHQWNYITHFPKDEKYISLFPPTPCNNAETRQHKDDIFKMIKEKVDNGELTDTSDMILQSPKEKKSKQSKLSVIKQAIKSSSQQDNTEQGEDAFKTSLVDDFFIDTNPSEEVNEECSNICGTAAVTNKSKYSAMGLSDDKSASHHKVKRLKSEKDIAANKKKKKIKKKGTDESE</sequence>
<reference evidence="10" key="1">
    <citation type="submission" date="2025-08" db="UniProtKB">
        <authorList>
            <consortium name="RefSeq"/>
        </authorList>
    </citation>
    <scope>IDENTIFICATION</scope>
    <source>
        <tissue evidence="10">Tentacle</tissue>
    </source>
</reference>
<comment type="similarity">
    <text evidence="2">Belongs to the EFG1 family.</text>
</comment>
<keyword evidence="6" id="KW-0175">Coiled coil</keyword>
<proteinExistence type="inferred from homology"/>
<dbReference type="Proteomes" id="UP000515163">
    <property type="component" value="Unplaced"/>
</dbReference>
<name>A0A6P8JB10_ACTTE</name>
<evidence type="ECO:0000256" key="7">
    <source>
        <dbReference type="ARBA" id="ARBA00023242"/>
    </source>
</evidence>
<keyword evidence="5" id="KW-0698">rRNA processing</keyword>
<dbReference type="GO" id="GO:0030688">
    <property type="term" value="C:preribosome, small subunit precursor"/>
    <property type="evidence" value="ECO:0007669"/>
    <property type="project" value="TreeGrafter"/>
</dbReference>
<dbReference type="GeneID" id="116308579"/>
<evidence type="ECO:0000256" key="4">
    <source>
        <dbReference type="ARBA" id="ARBA00019827"/>
    </source>
</evidence>
<dbReference type="AlphaFoldDB" id="A0A6P8JB10"/>
<evidence type="ECO:0000256" key="2">
    <source>
        <dbReference type="ARBA" id="ARBA00006916"/>
    </source>
</evidence>